<dbReference type="AlphaFoldDB" id="A0A3B0W5K0"/>
<evidence type="ECO:0000259" key="8">
    <source>
        <dbReference type="PROSITE" id="PS52035"/>
    </source>
</evidence>
<evidence type="ECO:0000256" key="7">
    <source>
        <dbReference type="SAM" id="MobiDB-lite"/>
    </source>
</evidence>
<proteinExistence type="inferred from homology"/>
<dbReference type="GO" id="GO:0008270">
    <property type="term" value="F:zinc ion binding"/>
    <property type="evidence" value="ECO:0007669"/>
    <property type="project" value="InterPro"/>
</dbReference>
<comment type="similarity">
    <text evidence="2">Belongs to the peptidase M14 family.</text>
</comment>
<feature type="compositionally biased region" description="Basic and acidic residues" evidence="7">
    <location>
        <begin position="53"/>
        <end position="68"/>
    </location>
</feature>
<protein>
    <recommendedName>
        <fullName evidence="8">Peptidase M14 domain-containing protein</fullName>
    </recommendedName>
</protein>
<keyword evidence="5" id="KW-0862">Zinc</keyword>
<keyword evidence="4" id="KW-0378">Hydrolase</keyword>
<reference evidence="9" key="1">
    <citation type="submission" date="2018-06" db="EMBL/GenBank/DDBJ databases">
        <authorList>
            <person name="Zhirakovskaya E."/>
        </authorList>
    </citation>
    <scope>NUCLEOTIDE SEQUENCE</scope>
</reference>
<dbReference type="SUPFAM" id="SSF53187">
    <property type="entry name" value="Zn-dependent exopeptidases"/>
    <property type="match status" value="1"/>
</dbReference>
<dbReference type="SMART" id="SM00631">
    <property type="entry name" value="Zn_pept"/>
    <property type="match status" value="1"/>
</dbReference>
<accession>A0A3B0W5K0</accession>
<gene>
    <name evidence="9" type="ORF">MNBD_DELTA03-386</name>
</gene>
<evidence type="ECO:0000256" key="5">
    <source>
        <dbReference type="ARBA" id="ARBA00022833"/>
    </source>
</evidence>
<dbReference type="InterPro" id="IPR000834">
    <property type="entry name" value="Peptidase_M14"/>
</dbReference>
<feature type="domain" description="Peptidase M14" evidence="8">
    <location>
        <begin position="328"/>
        <end position="800"/>
    </location>
</feature>
<dbReference type="Pfam" id="PF00246">
    <property type="entry name" value="Peptidase_M14"/>
    <property type="match status" value="3"/>
</dbReference>
<dbReference type="PROSITE" id="PS52035">
    <property type="entry name" value="PEPTIDASE_M14"/>
    <property type="match status" value="1"/>
</dbReference>
<dbReference type="Gene3D" id="3.40.630.10">
    <property type="entry name" value="Zn peptidases"/>
    <property type="match status" value="1"/>
</dbReference>
<name>A0A3B0W5K0_9ZZZZ</name>
<evidence type="ECO:0000256" key="2">
    <source>
        <dbReference type="ARBA" id="ARBA00005988"/>
    </source>
</evidence>
<sequence>MKKSLLTTLLVGVVCLWPAMAPAWGNGGSWNNWSGMDKTAWRAGDNHSTSGKENNKSGKWGKRESDKKYCSMSREKGLLKLLRQLNQPFSTIKSMRGGLSEARWKYNMIMKLRKYDDCRAEDALRMLSKENICEERGEGDVFCVKWAADSALQEAKARADLKKLTPGTAIKEQLKIIRKYTKQPYINDFALNKIAAYLEKEAAGRPQIFIPLLVELFPHMPETEKLARRYPKPADKGLKKLLTSADQNQLWWGITLARYLKKTSFMQQIYNIAFAQKGHIDYTNQPAIDSIQTAAKNYLRALQPESLPYIKRITGSKTVFNYCSSAAKGCKTSRMINRYLDDLAANADGYAVTKSIGRTSGAKGNGTDSREIRAILITRNASWRDDHGKPTVVITGAIHGNEWATPEVCLGIAEYLLENKDNSAPATDDMGDLINKDAVQAAAGIKPGTPIVPRLTNIRDLLKTIQIIIIPVLNPDGYDFSHTAAGRKSYYGAGWRPNRRDTALTDKKEICYRRDGTPYASPPAGVEHCFLADYDASEAGDGSDLSEEEVMVCESVDQKTLRLFDSSLNVSSDKMFEAIYSSTNPARVVCATGQRRVWKEKWTADNDKAAVKRATALADGYIQNSHGVDINRNFQYKWDVVKNQENLFIRSRSPSSRVYRGRAKASEQETRAMERLIAQKNVVALIDYHSGSTQVLYPYAYSTKQRPDRKLLSRWHEKDYQVFRQVADKIAALLNRHDRGDKSIVGYTAAQNYNDTNVASGVARDCYYQTEGVAALNIEVHNRRYTYEHEEFKKIVPEICKTNVPGAIWFLFWAAELKM</sequence>
<keyword evidence="6" id="KW-0482">Metalloprotease</keyword>
<evidence type="ECO:0000256" key="6">
    <source>
        <dbReference type="ARBA" id="ARBA00023049"/>
    </source>
</evidence>
<organism evidence="9">
    <name type="scientific">hydrothermal vent metagenome</name>
    <dbReference type="NCBI Taxonomy" id="652676"/>
    <lineage>
        <taxon>unclassified sequences</taxon>
        <taxon>metagenomes</taxon>
        <taxon>ecological metagenomes</taxon>
    </lineage>
</organism>
<evidence type="ECO:0000256" key="3">
    <source>
        <dbReference type="ARBA" id="ARBA00022670"/>
    </source>
</evidence>
<feature type="region of interest" description="Disordered" evidence="7">
    <location>
        <begin position="41"/>
        <end position="68"/>
    </location>
</feature>
<dbReference type="PANTHER" id="PTHR11705">
    <property type="entry name" value="PROTEASE FAMILY M14 CARBOXYPEPTIDASE A,B"/>
    <property type="match status" value="1"/>
</dbReference>
<evidence type="ECO:0000256" key="4">
    <source>
        <dbReference type="ARBA" id="ARBA00022801"/>
    </source>
</evidence>
<dbReference type="GO" id="GO:0005615">
    <property type="term" value="C:extracellular space"/>
    <property type="evidence" value="ECO:0007669"/>
    <property type="project" value="TreeGrafter"/>
</dbReference>
<comment type="cofactor">
    <cofactor evidence="1">
        <name>Zn(2+)</name>
        <dbReference type="ChEBI" id="CHEBI:29105"/>
    </cofactor>
</comment>
<dbReference type="EMBL" id="UOEX01000269">
    <property type="protein sequence ID" value="VAW38914.1"/>
    <property type="molecule type" value="Genomic_DNA"/>
</dbReference>
<dbReference type="GO" id="GO:0004181">
    <property type="term" value="F:metallocarboxypeptidase activity"/>
    <property type="evidence" value="ECO:0007669"/>
    <property type="project" value="InterPro"/>
</dbReference>
<dbReference type="GO" id="GO:0006508">
    <property type="term" value="P:proteolysis"/>
    <property type="evidence" value="ECO:0007669"/>
    <property type="project" value="UniProtKB-KW"/>
</dbReference>
<evidence type="ECO:0000256" key="1">
    <source>
        <dbReference type="ARBA" id="ARBA00001947"/>
    </source>
</evidence>
<evidence type="ECO:0000313" key="9">
    <source>
        <dbReference type="EMBL" id="VAW38914.1"/>
    </source>
</evidence>
<keyword evidence="3" id="KW-0645">Protease</keyword>
<dbReference type="PANTHER" id="PTHR11705:SF143">
    <property type="entry name" value="SLL0236 PROTEIN"/>
    <property type="match status" value="1"/>
</dbReference>